<name>A0ABY6Z5J8_9BACL</name>
<accession>A0ABY6Z5J8</accession>
<organism evidence="1 2">
    <name type="scientific">Alicyclobacillus dauci</name>
    <dbReference type="NCBI Taxonomy" id="1475485"/>
    <lineage>
        <taxon>Bacteria</taxon>
        <taxon>Bacillati</taxon>
        <taxon>Bacillota</taxon>
        <taxon>Bacilli</taxon>
        <taxon>Bacillales</taxon>
        <taxon>Alicyclobacillaceae</taxon>
        <taxon>Alicyclobacillus</taxon>
    </lineage>
</organism>
<evidence type="ECO:0000313" key="1">
    <source>
        <dbReference type="EMBL" id="WAH38168.1"/>
    </source>
</evidence>
<sequence>MFDLFSSKPKYPPLQFRPRANQFLEYVFDEKNGVMHRLANGHLHFTAFLEGSGQELITYGAIVLGKLLRGENVDDLLPSLADYYSDEYGIYQNGVGDKRSEYWYLMHVNALAWCITRLALMDDPVSVQRLKSSMNRLMELAHQIDYDFNDQGYDFENSRSFTNQDAYRQPDTIGAYSYLMQFGYETFGEAEYQAEASLAMQKYLSFADNPWYEIPSGAMACLAVARMNAQGHGFSLNKAVSFALDSHQGSLHVGHWGGLEINGLMRGWKGHSREEASSMAYSLETLVLLPYLLPVARYDHQIAKQIGRYALHTAANMRLFYSEFFSLEAQGRPDLTPVVPYEAVHRERKGHSPYATGDFHGQKSVYGGALTLWWGEIVRSTSDPYVLELDLTKTDFLGMSDKTAPVGGNSVCMYYNPHRYDIDVTISLGDVPVDLYDARTQSLLQANISNSAILHLDADSATIVNIVKR</sequence>
<dbReference type="Proteomes" id="UP001164803">
    <property type="component" value="Chromosome"/>
</dbReference>
<reference evidence="1" key="1">
    <citation type="submission" date="2022-08" db="EMBL/GenBank/DDBJ databases">
        <title>Alicyclobacillus dauci DSM2870, complete genome.</title>
        <authorList>
            <person name="Wang Q."/>
            <person name="Cai R."/>
            <person name="Wang Z."/>
        </authorList>
    </citation>
    <scope>NUCLEOTIDE SEQUENCE</scope>
    <source>
        <strain evidence="1">DSM 28700</strain>
    </source>
</reference>
<proteinExistence type="predicted"/>
<keyword evidence="2" id="KW-1185">Reference proteome</keyword>
<evidence type="ECO:0000313" key="2">
    <source>
        <dbReference type="Proteomes" id="UP001164803"/>
    </source>
</evidence>
<protein>
    <submittedName>
        <fullName evidence="1">Uncharacterized protein</fullName>
    </submittedName>
</protein>
<gene>
    <name evidence="1" type="ORF">NZD86_06695</name>
</gene>
<dbReference type="RefSeq" id="WP_268045729.1">
    <property type="nucleotide sequence ID" value="NZ_CP104064.1"/>
</dbReference>
<dbReference type="EMBL" id="CP104064">
    <property type="protein sequence ID" value="WAH38168.1"/>
    <property type="molecule type" value="Genomic_DNA"/>
</dbReference>